<dbReference type="PRINTS" id="PR00177">
    <property type="entry name" value="NMDARECEPTOR"/>
</dbReference>
<dbReference type="SMART" id="SM00918">
    <property type="entry name" value="Lig_chan-Glu_bd"/>
    <property type="match status" value="1"/>
</dbReference>
<dbReference type="Pfam" id="PF10613">
    <property type="entry name" value="Lig_chan-Glu_bd"/>
    <property type="match status" value="1"/>
</dbReference>
<evidence type="ECO:0000256" key="6">
    <source>
        <dbReference type="ARBA" id="ARBA00023065"/>
    </source>
</evidence>
<feature type="transmembrane region" description="Helical" evidence="15">
    <location>
        <begin position="639"/>
        <end position="662"/>
    </location>
</feature>
<dbReference type="Proteomes" id="UP000683360">
    <property type="component" value="Unassembled WGS sequence"/>
</dbReference>
<accession>A0A8S3UA98</accession>
<dbReference type="InterPro" id="IPR001508">
    <property type="entry name" value="Iono_Glu_rcpt_met"/>
</dbReference>
<evidence type="ECO:0000256" key="7">
    <source>
        <dbReference type="ARBA" id="ARBA00023136"/>
    </source>
</evidence>
<protein>
    <submittedName>
        <fullName evidence="18">GRIK3</fullName>
    </submittedName>
</protein>
<evidence type="ECO:0000256" key="4">
    <source>
        <dbReference type="ARBA" id="ARBA00022692"/>
    </source>
</evidence>
<keyword evidence="2" id="KW-0813">Transport</keyword>
<feature type="binding site" evidence="12">
    <location>
        <position position="340"/>
    </location>
    <ligand>
        <name>L-glutamate</name>
        <dbReference type="ChEBI" id="CHEBI:29985"/>
    </ligand>
</feature>
<evidence type="ECO:0000256" key="13">
    <source>
        <dbReference type="PIRSR" id="PIRSR601508-2"/>
    </source>
</evidence>
<comment type="caution">
    <text evidence="18">The sequence shown here is derived from an EMBL/GenBank/DDBJ whole genome shotgun (WGS) entry which is preliminary data.</text>
</comment>
<evidence type="ECO:0000256" key="14">
    <source>
        <dbReference type="PIRSR" id="PIRSR601508-3"/>
    </source>
</evidence>
<gene>
    <name evidence="18" type="ORF">MEDL_51521</name>
</gene>
<dbReference type="EMBL" id="CAJPWZ010002503">
    <property type="protein sequence ID" value="CAG2239146.1"/>
    <property type="molecule type" value="Genomic_DNA"/>
</dbReference>
<keyword evidence="6" id="KW-0406">Ion transport</keyword>
<evidence type="ECO:0000256" key="3">
    <source>
        <dbReference type="ARBA" id="ARBA00022475"/>
    </source>
</evidence>
<keyword evidence="9" id="KW-0325">Glycoprotein</keyword>
<keyword evidence="19" id="KW-1185">Reference proteome</keyword>
<feature type="transmembrane region" description="Helical" evidence="15">
    <location>
        <begin position="454"/>
        <end position="475"/>
    </location>
</feature>
<evidence type="ECO:0000256" key="8">
    <source>
        <dbReference type="ARBA" id="ARBA00023170"/>
    </source>
</evidence>
<feature type="domain" description="Ionotropic glutamate receptor L-glutamate and glycine-binding" evidence="17">
    <location>
        <begin position="271"/>
        <end position="329"/>
    </location>
</feature>
<dbReference type="Pfam" id="PF00060">
    <property type="entry name" value="Lig_chan"/>
    <property type="match status" value="1"/>
</dbReference>
<evidence type="ECO:0000259" key="17">
    <source>
        <dbReference type="SMART" id="SM00918"/>
    </source>
</evidence>
<dbReference type="Gene3D" id="3.40.190.10">
    <property type="entry name" value="Periplasmic binding protein-like II"/>
    <property type="match status" value="1"/>
</dbReference>
<feature type="binding site" evidence="12">
    <location>
        <position position="345"/>
    </location>
    <ligand>
        <name>L-glutamate</name>
        <dbReference type="ChEBI" id="CHEBI:29985"/>
    </ligand>
</feature>
<dbReference type="GO" id="GO:0005886">
    <property type="term" value="C:plasma membrane"/>
    <property type="evidence" value="ECO:0007669"/>
    <property type="project" value="UniProtKB-SubCell"/>
</dbReference>
<dbReference type="InterPro" id="IPR001320">
    <property type="entry name" value="Iontro_rcpt_C"/>
</dbReference>
<name>A0A8S3UA98_MYTED</name>
<dbReference type="GO" id="GO:0038023">
    <property type="term" value="F:signaling receptor activity"/>
    <property type="evidence" value="ECO:0007669"/>
    <property type="project" value="InterPro"/>
</dbReference>
<feature type="site" description="Interaction with the cone snail toxin Con-ikot-ikot" evidence="13">
    <location>
        <position position="509"/>
    </location>
</feature>
<evidence type="ECO:0000313" key="19">
    <source>
        <dbReference type="Proteomes" id="UP000683360"/>
    </source>
</evidence>
<evidence type="ECO:0000256" key="12">
    <source>
        <dbReference type="PIRSR" id="PIRSR601508-1"/>
    </source>
</evidence>
<keyword evidence="10" id="KW-1071">Ligand-gated ion channel</keyword>
<dbReference type="PANTHER" id="PTHR42643">
    <property type="entry name" value="IONOTROPIC RECEPTOR 20A-RELATED"/>
    <property type="match status" value="1"/>
</dbReference>
<evidence type="ECO:0000256" key="2">
    <source>
        <dbReference type="ARBA" id="ARBA00022448"/>
    </source>
</evidence>
<dbReference type="SUPFAM" id="SSF53850">
    <property type="entry name" value="Periplasmic binding protein-like II"/>
    <property type="match status" value="1"/>
</dbReference>
<keyword evidence="4 15" id="KW-0812">Transmembrane</keyword>
<keyword evidence="5 15" id="KW-1133">Transmembrane helix</keyword>
<keyword evidence="7 15" id="KW-0472">Membrane</keyword>
<dbReference type="GO" id="GO:0015276">
    <property type="term" value="F:ligand-gated monoatomic ion channel activity"/>
    <property type="evidence" value="ECO:0007669"/>
    <property type="project" value="InterPro"/>
</dbReference>
<evidence type="ECO:0000256" key="11">
    <source>
        <dbReference type="ARBA" id="ARBA00023303"/>
    </source>
</evidence>
<sequence>MTRISSSLQSKDVCVNNVTNCSSAISLISLIAHLKWSSVCIIFDKESGQQAFELHHGLSSYGILAVIYPMEEVTSSQIDALSSSSQDKSTNINFTVLCQHVCLKFLEKSKQATSSPKVKQVYTNHKTQTENDGATRIHNSNPRRPFEFGRKNVWRNSLLHLSRWLVGVDNVADLLDFEIADIKFDNVAVVKNYTTNKKEINNLTSTDQDEGKQEGCTHQQIHTLMWQSSRRNLSPVLYTNQQLPEENKLFPNADFGFNKRKFLVNTLPFSPFVQFNNETGQYTGITIEILNQLSRNLNFTYEIQPPPDGNWGAEKNNGSWNGMIGQLQQRGVDIVAAALTVHADRETVMDFTYPYFYEFSSIIFKKSDPDNSKWTRLLDPLSTTVLILVGICLPTASFILCLLENTNPFYNKRQGKRGLHNMSDSFWYMYGALLTQGGEHMAASSSGRTLLSCWWIFCIIMAATYSANFVAFLTVRKNKPPFDDIKGLIAQDEYKWGIAGDSIYESIFKDSNLPDRKLFWKGIVAFNKTDPSVLNSETKSHIEKMLSEKYAFIDDHTGTSKLVANNCQVTLLPTDIMSTYAIGLPNNSPFVEKFSNGIMTVLESGHVSKWRTNYWPYTSHCAEESKTEAKAIKIIDLQIAFYLIGIGILLSLMFLICEYITIKCRQLLEKKDIITHPDNPVRHIGTISMTDHAVHDY</sequence>
<evidence type="ECO:0000256" key="10">
    <source>
        <dbReference type="ARBA" id="ARBA00023286"/>
    </source>
</evidence>
<keyword evidence="3" id="KW-1003">Cell membrane</keyword>
<dbReference type="SUPFAM" id="SSF81324">
    <property type="entry name" value="Voltage-gated potassium channels"/>
    <property type="match status" value="1"/>
</dbReference>
<dbReference type="AlphaFoldDB" id="A0A8S3UA98"/>
<dbReference type="GO" id="GO:0050906">
    <property type="term" value="P:detection of stimulus involved in sensory perception"/>
    <property type="evidence" value="ECO:0007669"/>
    <property type="project" value="UniProtKB-ARBA"/>
</dbReference>
<proteinExistence type="predicted"/>
<dbReference type="InterPro" id="IPR052192">
    <property type="entry name" value="Insect_Ionotropic_Sensory_Rcpt"/>
</dbReference>
<evidence type="ECO:0000256" key="15">
    <source>
        <dbReference type="SAM" id="Phobius"/>
    </source>
</evidence>
<feature type="binding site" evidence="12">
    <location>
        <position position="555"/>
    </location>
    <ligand>
        <name>L-glutamate</name>
        <dbReference type="ChEBI" id="CHEBI:29985"/>
    </ligand>
</feature>
<dbReference type="Gene3D" id="1.10.287.70">
    <property type="match status" value="1"/>
</dbReference>
<organism evidence="18 19">
    <name type="scientific">Mytilus edulis</name>
    <name type="common">Blue mussel</name>
    <dbReference type="NCBI Taxonomy" id="6550"/>
    <lineage>
        <taxon>Eukaryota</taxon>
        <taxon>Metazoa</taxon>
        <taxon>Spiralia</taxon>
        <taxon>Lophotrochozoa</taxon>
        <taxon>Mollusca</taxon>
        <taxon>Bivalvia</taxon>
        <taxon>Autobranchia</taxon>
        <taxon>Pteriomorphia</taxon>
        <taxon>Mytilida</taxon>
        <taxon>Mytiloidea</taxon>
        <taxon>Mytilidae</taxon>
        <taxon>Mytilinae</taxon>
        <taxon>Mytilus</taxon>
    </lineage>
</organism>
<dbReference type="PANTHER" id="PTHR42643:SF24">
    <property type="entry name" value="IONOTROPIC RECEPTOR 60A"/>
    <property type="match status" value="1"/>
</dbReference>
<dbReference type="SMART" id="SM00079">
    <property type="entry name" value="PBPe"/>
    <property type="match status" value="1"/>
</dbReference>
<evidence type="ECO:0000256" key="5">
    <source>
        <dbReference type="ARBA" id="ARBA00022989"/>
    </source>
</evidence>
<evidence type="ECO:0000256" key="1">
    <source>
        <dbReference type="ARBA" id="ARBA00004651"/>
    </source>
</evidence>
<evidence type="ECO:0000313" key="18">
    <source>
        <dbReference type="EMBL" id="CAG2239146.1"/>
    </source>
</evidence>
<keyword evidence="11" id="KW-0407">Ion channel</keyword>
<reference evidence="18" key="1">
    <citation type="submission" date="2021-03" db="EMBL/GenBank/DDBJ databases">
        <authorList>
            <person name="Bekaert M."/>
        </authorList>
    </citation>
    <scope>NUCLEOTIDE SEQUENCE</scope>
</reference>
<comment type="subcellular location">
    <subcellularLocation>
        <location evidence="1">Cell membrane</location>
        <topology evidence="1">Multi-pass membrane protein</topology>
    </subcellularLocation>
</comment>
<feature type="disulfide bond" evidence="14">
    <location>
        <begin position="567"/>
        <end position="621"/>
    </location>
</feature>
<dbReference type="OrthoDB" id="9997229at2759"/>
<evidence type="ECO:0000256" key="9">
    <source>
        <dbReference type="ARBA" id="ARBA00023180"/>
    </source>
</evidence>
<keyword evidence="8" id="KW-0675">Receptor</keyword>
<feature type="transmembrane region" description="Helical" evidence="15">
    <location>
        <begin position="385"/>
        <end position="404"/>
    </location>
</feature>
<feature type="domain" description="Ionotropic glutamate receptor C-terminal" evidence="16">
    <location>
        <begin position="261"/>
        <end position="617"/>
    </location>
</feature>
<dbReference type="InterPro" id="IPR019594">
    <property type="entry name" value="Glu/Gly-bd"/>
</dbReference>
<dbReference type="FunFam" id="3.40.190.10:FF:000024">
    <property type="entry name" value="Glutamate receptor, ionotropic, delta 1"/>
    <property type="match status" value="1"/>
</dbReference>
<evidence type="ECO:0000259" key="16">
    <source>
        <dbReference type="SMART" id="SM00079"/>
    </source>
</evidence>
<keyword evidence="14" id="KW-1015">Disulfide bond</keyword>